<evidence type="ECO:0000313" key="3">
    <source>
        <dbReference type="EMBL" id="CAG81463.1"/>
    </source>
</evidence>
<dbReference type="SUPFAM" id="SSF51735">
    <property type="entry name" value="NAD(P)-binding Rossmann-fold domains"/>
    <property type="match status" value="1"/>
</dbReference>
<protein>
    <submittedName>
        <fullName evidence="3">YALI0D25080p</fullName>
    </submittedName>
</protein>
<dbReference type="Pfam" id="PF01370">
    <property type="entry name" value="Epimerase"/>
    <property type="match status" value="1"/>
</dbReference>
<dbReference type="Gene3D" id="3.40.50.720">
    <property type="entry name" value="NAD(P)-binding Rossmann-like Domain"/>
    <property type="match status" value="1"/>
</dbReference>
<comment type="similarity">
    <text evidence="1">Belongs to the NAD(P)-dependent epimerase/dehydratase family.</text>
</comment>
<dbReference type="EMBL" id="CR382130">
    <property type="protein sequence ID" value="CAG81463.1"/>
    <property type="molecule type" value="Genomic_DNA"/>
</dbReference>
<dbReference type="AlphaFoldDB" id="F2Z651"/>
<sequence>MSILVTGGAGFIGSWISRHFALTEKVVCLDALRYSGRKKNLEDAELQAFVHVDICDAQELRRVFDTYDIATVIHAAAESHVECSYSDPIQVTTANVLGTQTLLEEMTRNARETDTEIREQNLPKLIYISTDEIYGDQADLTGTEDLETSPLCPSNPYAASKAAAEMFISAYTKSYGLECVTLRFNNVYGEYQYPEKIIPAFCLAMLKGDKCMLQGSGEHRRRYIYADDCVNAVQLTYNHFDELKGQVFNVGSKEEKSNRCVFETLGGMLGYDQGPQFVSDRPYNDSAYRTNDDKIRELGWEQKVSFEDGLTRTVDWYRRNVSWWDGE</sequence>
<dbReference type="STRING" id="284591.F2Z651"/>
<dbReference type="InterPro" id="IPR036291">
    <property type="entry name" value="NAD(P)-bd_dom_sf"/>
</dbReference>
<name>F2Z651_YARLI</name>
<feature type="domain" description="NAD-dependent epimerase/dehydratase" evidence="2">
    <location>
        <begin position="3"/>
        <end position="251"/>
    </location>
</feature>
<gene>
    <name evidence="3" type="ORF">YALI0_D25080g</name>
</gene>
<organism evidence="3 4">
    <name type="scientific">Yarrowia lipolytica (strain CLIB 122 / E 150)</name>
    <name type="common">Yeast</name>
    <name type="synonym">Candida lipolytica</name>
    <dbReference type="NCBI Taxonomy" id="284591"/>
    <lineage>
        <taxon>Eukaryota</taxon>
        <taxon>Fungi</taxon>
        <taxon>Dikarya</taxon>
        <taxon>Ascomycota</taxon>
        <taxon>Saccharomycotina</taxon>
        <taxon>Dipodascomycetes</taxon>
        <taxon>Dipodascales</taxon>
        <taxon>Dipodascales incertae sedis</taxon>
        <taxon>Yarrowia</taxon>
    </lineage>
</organism>
<dbReference type="GO" id="GO:0008460">
    <property type="term" value="F:dTDP-glucose 4,6-dehydratase activity"/>
    <property type="evidence" value="ECO:0000318"/>
    <property type="project" value="GO_Central"/>
</dbReference>
<dbReference type="InParanoid" id="F2Z651"/>
<proteinExistence type="inferred from homology"/>
<dbReference type="PANTHER" id="PTHR43000">
    <property type="entry name" value="DTDP-D-GLUCOSE 4,6-DEHYDRATASE-RELATED"/>
    <property type="match status" value="1"/>
</dbReference>
<dbReference type="OMA" id="KLIPLMC"/>
<keyword evidence="4" id="KW-1185">Reference proteome</keyword>
<accession>F2Z651</accession>
<dbReference type="KEGG" id="yli:2910852"/>
<dbReference type="VEuPathDB" id="FungiDB:YALI0_D25080g"/>
<dbReference type="InterPro" id="IPR001509">
    <property type="entry name" value="Epimerase_deHydtase"/>
</dbReference>
<dbReference type="Proteomes" id="UP000001300">
    <property type="component" value="Chromosome D"/>
</dbReference>
<evidence type="ECO:0000259" key="2">
    <source>
        <dbReference type="Pfam" id="PF01370"/>
    </source>
</evidence>
<evidence type="ECO:0000256" key="1">
    <source>
        <dbReference type="ARBA" id="ARBA00007637"/>
    </source>
</evidence>
<dbReference type="HOGENOM" id="CLU_007383_1_14_1"/>
<dbReference type="OrthoDB" id="331544at2759"/>
<evidence type="ECO:0000313" key="4">
    <source>
        <dbReference type="Proteomes" id="UP000001300"/>
    </source>
</evidence>
<reference evidence="3 4" key="1">
    <citation type="journal article" date="2004" name="Nature">
        <title>Genome evolution in yeasts.</title>
        <authorList>
            <consortium name="Genolevures"/>
            <person name="Dujon B."/>
            <person name="Sherman D."/>
            <person name="Fischer G."/>
            <person name="Durrens P."/>
            <person name="Casaregola S."/>
            <person name="Lafontaine I."/>
            <person name="de Montigny J."/>
            <person name="Marck C."/>
            <person name="Neuveglise C."/>
            <person name="Talla E."/>
            <person name="Goffard N."/>
            <person name="Frangeul L."/>
            <person name="Aigle M."/>
            <person name="Anthouard V."/>
            <person name="Babour A."/>
            <person name="Barbe V."/>
            <person name="Barnay S."/>
            <person name="Blanchin S."/>
            <person name="Beckerich J.M."/>
            <person name="Beyne E."/>
            <person name="Bleykasten C."/>
            <person name="Boisrame A."/>
            <person name="Boyer J."/>
            <person name="Cattolico L."/>
            <person name="Confanioleri F."/>
            <person name="de Daruvar A."/>
            <person name="Despons L."/>
            <person name="Fabre E."/>
            <person name="Fairhead C."/>
            <person name="Ferry-Dumazet H."/>
            <person name="Groppi A."/>
            <person name="Hantraye F."/>
            <person name="Hennequin C."/>
            <person name="Jauniaux N."/>
            <person name="Joyet P."/>
            <person name="Kachouri R."/>
            <person name="Kerrest A."/>
            <person name="Koszul R."/>
            <person name="Lemaire M."/>
            <person name="Lesur I."/>
            <person name="Ma L."/>
            <person name="Muller H."/>
            <person name="Nicaud J.M."/>
            <person name="Nikolski M."/>
            <person name="Oztas S."/>
            <person name="Ozier-Kalogeropoulos O."/>
            <person name="Pellenz S."/>
            <person name="Potier S."/>
            <person name="Richard G.F."/>
            <person name="Straub M.L."/>
            <person name="Suleau A."/>
            <person name="Swennene D."/>
            <person name="Tekaia F."/>
            <person name="Wesolowski-Louvel M."/>
            <person name="Westhof E."/>
            <person name="Wirth B."/>
            <person name="Zeniou-Meyer M."/>
            <person name="Zivanovic I."/>
            <person name="Bolotin-Fukuhara M."/>
            <person name="Thierry A."/>
            <person name="Bouchier C."/>
            <person name="Caudron B."/>
            <person name="Scarpelli C."/>
            <person name="Gaillardin C."/>
            <person name="Weissenbach J."/>
            <person name="Wincker P."/>
            <person name="Souciet J.L."/>
        </authorList>
    </citation>
    <scope>NUCLEOTIDE SEQUENCE [LARGE SCALE GENOMIC DNA]</scope>
    <source>
        <strain evidence="4">CLIB 122 / E 150</strain>
    </source>
</reference>
<dbReference type="Gene3D" id="3.90.25.10">
    <property type="entry name" value="UDP-galactose 4-epimerase, domain 1"/>
    <property type="match status" value="1"/>
</dbReference>